<evidence type="ECO:0008006" key="5">
    <source>
        <dbReference type="Google" id="ProtNLM"/>
    </source>
</evidence>
<keyword evidence="4" id="KW-1185">Reference proteome</keyword>
<feature type="compositionally biased region" description="Low complexity" evidence="1">
    <location>
        <begin position="53"/>
        <end position="66"/>
    </location>
</feature>
<feature type="region of interest" description="Disordered" evidence="1">
    <location>
        <begin position="30"/>
        <end position="82"/>
    </location>
</feature>
<proteinExistence type="predicted"/>
<keyword evidence="2" id="KW-1133">Transmembrane helix</keyword>
<comment type="caution">
    <text evidence="3">The sequence shown here is derived from an EMBL/GenBank/DDBJ whole genome shotgun (WGS) entry which is preliminary data.</text>
</comment>
<dbReference type="EMBL" id="JANBVN010000041">
    <property type="protein sequence ID" value="KAJ9158105.1"/>
    <property type="molecule type" value="Genomic_DNA"/>
</dbReference>
<organism evidence="3 4">
    <name type="scientific">Coniochaeta hoffmannii</name>
    <dbReference type="NCBI Taxonomy" id="91930"/>
    <lineage>
        <taxon>Eukaryota</taxon>
        <taxon>Fungi</taxon>
        <taxon>Dikarya</taxon>
        <taxon>Ascomycota</taxon>
        <taxon>Pezizomycotina</taxon>
        <taxon>Sordariomycetes</taxon>
        <taxon>Sordariomycetidae</taxon>
        <taxon>Coniochaetales</taxon>
        <taxon>Coniochaetaceae</taxon>
        <taxon>Coniochaeta</taxon>
    </lineage>
</organism>
<gene>
    <name evidence="3" type="ORF">NKR19_g3629</name>
</gene>
<keyword evidence="2" id="KW-0812">Transmembrane</keyword>
<feature type="transmembrane region" description="Helical" evidence="2">
    <location>
        <begin position="91"/>
        <end position="112"/>
    </location>
</feature>
<evidence type="ECO:0000256" key="1">
    <source>
        <dbReference type="SAM" id="MobiDB-lite"/>
    </source>
</evidence>
<name>A0AA38S8D7_9PEZI</name>
<evidence type="ECO:0000313" key="4">
    <source>
        <dbReference type="Proteomes" id="UP001174691"/>
    </source>
</evidence>
<dbReference type="AlphaFoldDB" id="A0AA38S8D7"/>
<keyword evidence="2" id="KW-0472">Membrane</keyword>
<evidence type="ECO:0000256" key="2">
    <source>
        <dbReference type="SAM" id="Phobius"/>
    </source>
</evidence>
<dbReference type="Proteomes" id="UP001174691">
    <property type="component" value="Unassembled WGS sequence"/>
</dbReference>
<evidence type="ECO:0000313" key="3">
    <source>
        <dbReference type="EMBL" id="KAJ9158105.1"/>
    </source>
</evidence>
<protein>
    <recommendedName>
        <fullName evidence="5">Apple domain-containing protein</fullName>
    </recommendedName>
</protein>
<sequence length="285" mass="29764">MAAQYDQAPEVAPQNYPEVALQNHAASPHYAYQQPYQHPKPEGYSDASTYAGTAPSTSPYTATASPHAQHAMLGPDPTAKRSRRVPCGCSLLVFILSCIIAVLSAAVIGLAAGTGVEANRANDATTKLAALSASVSSAAATATKTSTTAAPTATPWNDIDKGCTSDPDGVTGTRYTSFSFLGSVGFTIYCNRDAPGNQFMSLFVPDMDSCIDACSSYSMYTPRFFGNNHNTTCGGVSFIPLWTNRTAAQDGKAPGNCYLKPTPQNATGLEVPQIGTECHAAILTG</sequence>
<accession>A0AA38S8D7</accession>
<reference evidence="3" key="1">
    <citation type="submission" date="2022-07" db="EMBL/GenBank/DDBJ databases">
        <title>Fungi with potential for degradation of polypropylene.</title>
        <authorList>
            <person name="Gostincar C."/>
        </authorList>
    </citation>
    <scope>NUCLEOTIDE SEQUENCE</scope>
    <source>
        <strain evidence="3">EXF-13287</strain>
    </source>
</reference>